<keyword evidence="3" id="KW-1185">Reference proteome</keyword>
<gene>
    <name evidence="2" type="ORF">MGL_1870</name>
</gene>
<evidence type="ECO:0000313" key="2">
    <source>
        <dbReference type="EMBL" id="EDP43657.1"/>
    </source>
</evidence>
<dbReference type="GeneID" id="5855178"/>
<dbReference type="Gene3D" id="3.30.70.330">
    <property type="match status" value="1"/>
</dbReference>
<reference evidence="2 3" key="1">
    <citation type="journal article" date="2007" name="Proc. Natl. Acad. Sci. U.S.A.">
        <title>Dandruff-associated Malassezia genomes reveal convergent and divergent virulence traits shared with plant and human fungal pathogens.</title>
        <authorList>
            <person name="Xu J."/>
            <person name="Saunders C.W."/>
            <person name="Hu P."/>
            <person name="Grant R.A."/>
            <person name="Boekhout T."/>
            <person name="Kuramae E.E."/>
            <person name="Kronstad J.W."/>
            <person name="Deangelis Y.M."/>
            <person name="Reeder N.L."/>
            <person name="Johnstone K.R."/>
            <person name="Leland M."/>
            <person name="Fieno A.M."/>
            <person name="Begley W.M."/>
            <person name="Sun Y."/>
            <person name="Lacey M.P."/>
            <person name="Chaudhary T."/>
            <person name="Keough T."/>
            <person name="Chu L."/>
            <person name="Sears R."/>
            <person name="Yuan B."/>
            <person name="Dawson T.L.Jr."/>
        </authorList>
    </citation>
    <scope>NUCLEOTIDE SEQUENCE [LARGE SCALE GENOMIC DNA]</scope>
    <source>
        <strain evidence="3">ATCC MYA-4612 / CBS 7966</strain>
    </source>
</reference>
<organism evidence="2 3">
    <name type="scientific">Malassezia globosa (strain ATCC MYA-4612 / CBS 7966)</name>
    <name type="common">Dandruff-associated fungus</name>
    <dbReference type="NCBI Taxonomy" id="425265"/>
    <lineage>
        <taxon>Eukaryota</taxon>
        <taxon>Fungi</taxon>
        <taxon>Dikarya</taxon>
        <taxon>Basidiomycota</taxon>
        <taxon>Ustilaginomycotina</taxon>
        <taxon>Malasseziomycetes</taxon>
        <taxon>Malasseziales</taxon>
        <taxon>Malasseziaceae</taxon>
        <taxon>Malassezia</taxon>
    </lineage>
</organism>
<comment type="caution">
    <text evidence="2">The sequence shown here is derived from an EMBL/GenBank/DDBJ whole genome shotgun (WGS) entry which is preliminary data.</text>
</comment>
<dbReference type="AlphaFoldDB" id="A8Q212"/>
<dbReference type="STRING" id="425265.A8Q212"/>
<dbReference type="KEGG" id="mgl:MGL_1870"/>
<feature type="compositionally biased region" description="Basic and acidic residues" evidence="1">
    <location>
        <begin position="103"/>
        <end position="133"/>
    </location>
</feature>
<sequence length="160" mass="16806">MDLLVAAYARSEGVRIDGRRILVDVERGRTVPDWKPARLGGGLGGQSRKPKQKVRPDSFRGVVGGRGGFGPAGGGGGGGRGGGFRGGRGGFRGGGRGGAGGGFRDRGSSFRDRGGDRFSRPRDHSYRDRDGLHDASGSLSYGAPGPARSYEDRAPKRMRY</sequence>
<evidence type="ECO:0000313" key="3">
    <source>
        <dbReference type="Proteomes" id="UP000008837"/>
    </source>
</evidence>
<evidence type="ECO:0000256" key="1">
    <source>
        <dbReference type="SAM" id="MobiDB-lite"/>
    </source>
</evidence>
<dbReference type="InterPro" id="IPR012677">
    <property type="entry name" value="Nucleotide-bd_a/b_plait_sf"/>
</dbReference>
<dbReference type="RefSeq" id="XP_001730871.1">
    <property type="nucleotide sequence ID" value="XM_001730819.1"/>
</dbReference>
<feature type="compositionally biased region" description="Gly residues" evidence="1">
    <location>
        <begin position="62"/>
        <end position="102"/>
    </location>
</feature>
<name>A8Q212_MALGO</name>
<dbReference type="EMBL" id="AAYY01000006">
    <property type="protein sequence ID" value="EDP43657.1"/>
    <property type="molecule type" value="Genomic_DNA"/>
</dbReference>
<accession>A8Q212</accession>
<dbReference type="Proteomes" id="UP000008837">
    <property type="component" value="Unassembled WGS sequence"/>
</dbReference>
<proteinExistence type="predicted"/>
<dbReference type="OrthoDB" id="4207594at2759"/>
<protein>
    <submittedName>
        <fullName evidence="2">Uncharacterized protein</fullName>
    </submittedName>
</protein>
<dbReference type="VEuPathDB" id="FungiDB:MGL_1870"/>
<dbReference type="InParanoid" id="A8Q212"/>
<feature type="region of interest" description="Disordered" evidence="1">
    <location>
        <begin position="36"/>
        <end position="160"/>
    </location>
</feature>
<feature type="compositionally biased region" description="Basic and acidic residues" evidence="1">
    <location>
        <begin position="149"/>
        <end position="160"/>
    </location>
</feature>